<dbReference type="EMBL" id="CP045906">
    <property type="protein sequence ID" value="QQP35035.1"/>
    <property type="molecule type" value="Genomic_DNA"/>
</dbReference>
<name>A0A7T8JV49_CALRO</name>
<reference evidence="2" key="1">
    <citation type="submission" date="2021-01" db="EMBL/GenBank/DDBJ databases">
        <title>Caligus Genome Assembly.</title>
        <authorList>
            <person name="Gallardo-Escarate C."/>
        </authorList>
    </citation>
    <scope>NUCLEOTIDE SEQUENCE [LARGE SCALE GENOMIC DNA]</scope>
</reference>
<dbReference type="OrthoDB" id="6375318at2759"/>
<organism evidence="1 2">
    <name type="scientific">Caligus rogercresseyi</name>
    <name type="common">Sea louse</name>
    <dbReference type="NCBI Taxonomy" id="217165"/>
    <lineage>
        <taxon>Eukaryota</taxon>
        <taxon>Metazoa</taxon>
        <taxon>Ecdysozoa</taxon>
        <taxon>Arthropoda</taxon>
        <taxon>Crustacea</taxon>
        <taxon>Multicrustacea</taxon>
        <taxon>Hexanauplia</taxon>
        <taxon>Copepoda</taxon>
        <taxon>Siphonostomatoida</taxon>
        <taxon>Caligidae</taxon>
        <taxon>Caligus</taxon>
    </lineage>
</organism>
<protein>
    <submittedName>
        <fullName evidence="1">Uncharacterized protein</fullName>
    </submittedName>
</protein>
<proteinExistence type="predicted"/>
<dbReference type="Proteomes" id="UP000595437">
    <property type="component" value="Chromosome 17"/>
</dbReference>
<accession>A0A7T8JV49</accession>
<keyword evidence="2" id="KW-1185">Reference proteome</keyword>
<gene>
    <name evidence="1" type="ORF">FKW44_023142</name>
</gene>
<feature type="non-terminal residue" evidence="1">
    <location>
        <position position="1"/>
    </location>
</feature>
<feature type="non-terminal residue" evidence="1">
    <location>
        <position position="57"/>
    </location>
</feature>
<evidence type="ECO:0000313" key="2">
    <source>
        <dbReference type="Proteomes" id="UP000595437"/>
    </source>
</evidence>
<dbReference type="AlphaFoldDB" id="A0A7T8JV49"/>
<evidence type="ECO:0000313" key="1">
    <source>
        <dbReference type="EMBL" id="QQP35035.1"/>
    </source>
</evidence>
<sequence length="57" mass="6515">HSPLGLSILRHRGAAGFNGGNHQGWRHFPILLPHHVSCINLLRVLNKLTKWKQSRIM</sequence>